<protein>
    <submittedName>
        <fullName evidence="2">Uncharacterized protein</fullName>
    </submittedName>
</protein>
<dbReference type="GeneID" id="17355800"/>
<organism evidence="3">
    <name type="scientific">Chlorella variabilis</name>
    <name type="common">Green alga</name>
    <dbReference type="NCBI Taxonomy" id="554065"/>
    <lineage>
        <taxon>Eukaryota</taxon>
        <taxon>Viridiplantae</taxon>
        <taxon>Chlorophyta</taxon>
        <taxon>core chlorophytes</taxon>
        <taxon>Trebouxiophyceae</taxon>
        <taxon>Chlorellales</taxon>
        <taxon>Chlorellaceae</taxon>
        <taxon>Chlorella clade</taxon>
        <taxon>Chlorella</taxon>
    </lineage>
</organism>
<evidence type="ECO:0000256" key="1">
    <source>
        <dbReference type="SAM" id="MobiDB-lite"/>
    </source>
</evidence>
<feature type="compositionally biased region" description="Basic and acidic residues" evidence="1">
    <location>
        <begin position="180"/>
        <end position="196"/>
    </location>
</feature>
<feature type="region of interest" description="Disordered" evidence="1">
    <location>
        <begin position="22"/>
        <end position="131"/>
    </location>
</feature>
<accession>E1ZD42</accession>
<gene>
    <name evidence="2" type="ORF">CHLNCDRAFT_144835</name>
</gene>
<dbReference type="FunCoup" id="E1ZD42">
    <property type="interactions" value="178"/>
</dbReference>
<keyword evidence="3" id="KW-1185">Reference proteome</keyword>
<dbReference type="Proteomes" id="UP000008141">
    <property type="component" value="Unassembled WGS sequence"/>
</dbReference>
<feature type="region of interest" description="Disordered" evidence="1">
    <location>
        <begin position="158"/>
        <end position="196"/>
    </location>
</feature>
<evidence type="ECO:0000313" key="2">
    <source>
        <dbReference type="EMBL" id="EFN56353.1"/>
    </source>
</evidence>
<dbReference type="STRING" id="554065.E1ZD42"/>
<proteinExistence type="predicted"/>
<dbReference type="AlphaFoldDB" id="E1ZD42"/>
<dbReference type="eggNOG" id="ENOG502RZ7X">
    <property type="taxonomic scope" value="Eukaryota"/>
</dbReference>
<evidence type="ECO:0000313" key="3">
    <source>
        <dbReference type="Proteomes" id="UP000008141"/>
    </source>
</evidence>
<dbReference type="PANTHER" id="PTHR31833">
    <property type="entry name" value="UPF0690 PROTEIN C1ORF52"/>
    <property type="match status" value="1"/>
</dbReference>
<reference evidence="2 3" key="1">
    <citation type="journal article" date="2010" name="Plant Cell">
        <title>The Chlorella variabilis NC64A genome reveals adaptation to photosymbiosis, coevolution with viruses, and cryptic sex.</title>
        <authorList>
            <person name="Blanc G."/>
            <person name="Duncan G."/>
            <person name="Agarkova I."/>
            <person name="Borodovsky M."/>
            <person name="Gurnon J."/>
            <person name="Kuo A."/>
            <person name="Lindquist E."/>
            <person name="Lucas S."/>
            <person name="Pangilinan J."/>
            <person name="Polle J."/>
            <person name="Salamov A."/>
            <person name="Terry A."/>
            <person name="Yamada T."/>
            <person name="Dunigan D.D."/>
            <person name="Grigoriev I.V."/>
            <person name="Claverie J.M."/>
            <person name="Van Etten J.L."/>
        </authorList>
    </citation>
    <scope>NUCLEOTIDE SEQUENCE [LARGE SCALE GENOMIC DNA]</scope>
    <source>
        <strain evidence="2 3">NC64A</strain>
    </source>
</reference>
<feature type="compositionally biased region" description="Basic and acidic residues" evidence="1">
    <location>
        <begin position="158"/>
        <end position="171"/>
    </location>
</feature>
<dbReference type="RefSeq" id="XP_005848455.1">
    <property type="nucleotide sequence ID" value="XM_005848393.1"/>
</dbReference>
<sequence length="210" mass="22956">MAPAGGGDSPCASARAPRKAYLDALAGLSDDSEEGSSSSGSDAEQEGGPGSKEGGKGRAAADAAGPAAKRQRQQIDLETLKQHGYQGGPSVLFVPNKHDDGEQNWAWGSGTTHRGGEEQEETFEEREANREAVTLRAEESAMYARRAVEQAELLRQQKREEQQRLKGDKKFSWNQKEKKKRDEGKASRGKSYVEEEKRRAREFGIVSGFD</sequence>
<dbReference type="EMBL" id="GL433842">
    <property type="protein sequence ID" value="EFN56353.1"/>
    <property type="molecule type" value="Genomic_DNA"/>
</dbReference>
<dbReference type="KEGG" id="cvr:CHLNCDRAFT_144835"/>
<dbReference type="InParanoid" id="E1ZD42"/>
<name>E1ZD42_CHLVA</name>
<dbReference type="OrthoDB" id="1906229at2759"/>
<dbReference type="PANTHER" id="PTHR31833:SF2">
    <property type="entry name" value="UPF0690 PROTEIN C1ORF52"/>
    <property type="match status" value="1"/>
</dbReference>
<feature type="compositionally biased region" description="Low complexity" evidence="1">
    <location>
        <begin position="58"/>
        <end position="68"/>
    </location>
</feature>